<comment type="caution">
    <text evidence="1">The sequence shown here is derived from an EMBL/GenBank/DDBJ whole genome shotgun (WGS) entry which is preliminary data.</text>
</comment>
<sequence>MTGRSADPDAVPAVDCGVCAALCRQREEARAAGNVRVVRDWNDELRNHPHRRSGDWKAAGPA</sequence>
<dbReference type="Proteomes" id="UP000253741">
    <property type="component" value="Unassembled WGS sequence"/>
</dbReference>
<evidence type="ECO:0000313" key="2">
    <source>
        <dbReference type="Proteomes" id="UP000253741"/>
    </source>
</evidence>
<organism evidence="1 2">
    <name type="scientific">Streptomyces corynorhini</name>
    <dbReference type="NCBI Taxonomy" id="2282652"/>
    <lineage>
        <taxon>Bacteria</taxon>
        <taxon>Bacillati</taxon>
        <taxon>Actinomycetota</taxon>
        <taxon>Actinomycetes</taxon>
        <taxon>Kitasatosporales</taxon>
        <taxon>Streptomycetaceae</taxon>
        <taxon>Streptomyces</taxon>
    </lineage>
</organism>
<keyword evidence="2" id="KW-1185">Reference proteome</keyword>
<gene>
    <name evidence="1" type="ORF">DVH02_04505</name>
</gene>
<protein>
    <submittedName>
        <fullName evidence="1">Uncharacterized protein</fullName>
    </submittedName>
</protein>
<evidence type="ECO:0000313" key="1">
    <source>
        <dbReference type="EMBL" id="RDG39332.1"/>
    </source>
</evidence>
<dbReference type="RefSeq" id="WP_114622360.1">
    <property type="nucleotide sequence ID" value="NZ_QQNA01000025.1"/>
</dbReference>
<name>A0A370BF83_9ACTN</name>
<dbReference type="EMBL" id="QQNA01000025">
    <property type="protein sequence ID" value="RDG39332.1"/>
    <property type="molecule type" value="Genomic_DNA"/>
</dbReference>
<dbReference type="OrthoDB" id="4235442at2"/>
<reference evidence="1 2" key="1">
    <citation type="submission" date="2018-07" db="EMBL/GenBank/DDBJ databases">
        <title>Streptomyces species from bats.</title>
        <authorList>
            <person name="Dunlap C."/>
        </authorList>
    </citation>
    <scope>NUCLEOTIDE SEQUENCE [LARGE SCALE GENOMIC DNA]</scope>
    <source>
        <strain evidence="1 2">AC230</strain>
    </source>
</reference>
<accession>A0A370BF83</accession>
<proteinExistence type="predicted"/>
<dbReference type="AlphaFoldDB" id="A0A370BF83"/>